<comment type="caution">
    <text evidence="4">The sequence shown here is derived from an EMBL/GenBank/DDBJ whole genome shotgun (WGS) entry which is preliminary data.</text>
</comment>
<dbReference type="Proteomes" id="UP000295680">
    <property type="component" value="Unassembled WGS sequence"/>
</dbReference>
<dbReference type="InterPro" id="IPR036736">
    <property type="entry name" value="ACP-like_sf"/>
</dbReference>
<dbReference type="InterPro" id="IPR020806">
    <property type="entry name" value="PKS_PP-bd"/>
</dbReference>
<gene>
    <name evidence="4" type="ORF">EV192_10248</name>
</gene>
<dbReference type="EMBL" id="SLWS01000002">
    <property type="protein sequence ID" value="TCO61911.1"/>
    <property type="molecule type" value="Genomic_DNA"/>
</dbReference>
<dbReference type="Pfam" id="PF00550">
    <property type="entry name" value="PP-binding"/>
    <property type="match status" value="1"/>
</dbReference>
<accession>A0A4R2JP39</accession>
<dbReference type="OrthoDB" id="2665189at2"/>
<feature type="domain" description="Carrier" evidence="3">
    <location>
        <begin position="2"/>
        <end position="80"/>
    </location>
</feature>
<dbReference type="InterPro" id="IPR009081">
    <property type="entry name" value="PP-bd_ACP"/>
</dbReference>
<sequence length="90" mass="10069">MASWSPRFENVLRSSSKMLGEDVPLDPDTRLFKLGIDSIQIVELIVALEDEFRLDIPQELLSPAAFATPGAIWELLCTVDPTLVDVKVRE</sequence>
<name>A0A4R2JP39_9PSEU</name>
<dbReference type="AlphaFoldDB" id="A0A4R2JP39"/>
<evidence type="ECO:0000313" key="4">
    <source>
        <dbReference type="EMBL" id="TCO61911.1"/>
    </source>
</evidence>
<dbReference type="Gene3D" id="1.10.1200.10">
    <property type="entry name" value="ACP-like"/>
    <property type="match status" value="1"/>
</dbReference>
<keyword evidence="1" id="KW-0596">Phosphopantetheine</keyword>
<reference evidence="4 5" key="1">
    <citation type="submission" date="2019-03" db="EMBL/GenBank/DDBJ databases">
        <title>Genomic Encyclopedia of Type Strains, Phase IV (KMG-IV): sequencing the most valuable type-strain genomes for metagenomic binning, comparative biology and taxonomic classification.</title>
        <authorList>
            <person name="Goeker M."/>
        </authorList>
    </citation>
    <scope>NUCLEOTIDE SEQUENCE [LARGE SCALE GENOMIC DNA]</scope>
    <source>
        <strain evidence="4 5">DSM 45934</strain>
    </source>
</reference>
<organism evidence="4 5">
    <name type="scientific">Actinocrispum wychmicini</name>
    <dbReference type="NCBI Taxonomy" id="1213861"/>
    <lineage>
        <taxon>Bacteria</taxon>
        <taxon>Bacillati</taxon>
        <taxon>Actinomycetota</taxon>
        <taxon>Actinomycetes</taxon>
        <taxon>Pseudonocardiales</taxon>
        <taxon>Pseudonocardiaceae</taxon>
        <taxon>Actinocrispum</taxon>
    </lineage>
</organism>
<proteinExistence type="predicted"/>
<dbReference type="PROSITE" id="PS50075">
    <property type="entry name" value="CARRIER"/>
    <property type="match status" value="1"/>
</dbReference>
<keyword evidence="2" id="KW-0597">Phosphoprotein</keyword>
<dbReference type="InterPro" id="IPR006162">
    <property type="entry name" value="Ppantetheine_attach_site"/>
</dbReference>
<evidence type="ECO:0000259" key="3">
    <source>
        <dbReference type="PROSITE" id="PS50075"/>
    </source>
</evidence>
<dbReference type="PROSITE" id="PS00012">
    <property type="entry name" value="PHOSPHOPANTETHEINE"/>
    <property type="match status" value="1"/>
</dbReference>
<dbReference type="SMART" id="SM00823">
    <property type="entry name" value="PKS_PP"/>
    <property type="match status" value="1"/>
</dbReference>
<evidence type="ECO:0000313" key="5">
    <source>
        <dbReference type="Proteomes" id="UP000295680"/>
    </source>
</evidence>
<dbReference type="SUPFAM" id="SSF47336">
    <property type="entry name" value="ACP-like"/>
    <property type="match status" value="1"/>
</dbReference>
<keyword evidence="5" id="KW-1185">Reference proteome</keyword>
<dbReference type="RefSeq" id="WP_132113303.1">
    <property type="nucleotide sequence ID" value="NZ_SLWS01000002.1"/>
</dbReference>
<protein>
    <submittedName>
        <fullName evidence="4">Acyl carrier protein</fullName>
    </submittedName>
</protein>
<evidence type="ECO:0000256" key="1">
    <source>
        <dbReference type="ARBA" id="ARBA00022450"/>
    </source>
</evidence>
<evidence type="ECO:0000256" key="2">
    <source>
        <dbReference type="ARBA" id="ARBA00022553"/>
    </source>
</evidence>
<dbReference type="GO" id="GO:0031177">
    <property type="term" value="F:phosphopantetheine binding"/>
    <property type="evidence" value="ECO:0007669"/>
    <property type="project" value="InterPro"/>
</dbReference>